<protein>
    <submittedName>
        <fullName evidence="1">Uncharacterized protein</fullName>
    </submittedName>
</protein>
<reference evidence="1 2" key="1">
    <citation type="journal article" date="2018" name="Front. Plant Sci.">
        <title>Red Clover (Trifolium pratense) and Zigzag Clover (T. medium) - A Picture of Genomic Similarities and Differences.</title>
        <authorList>
            <person name="Dluhosova J."/>
            <person name="Istvanek J."/>
            <person name="Nedelnik J."/>
            <person name="Repkova J."/>
        </authorList>
    </citation>
    <scope>NUCLEOTIDE SEQUENCE [LARGE SCALE GENOMIC DNA]</scope>
    <source>
        <strain evidence="2">cv. 10/8</strain>
        <tissue evidence="1">Leaf</tissue>
    </source>
</reference>
<name>A0A392T707_9FABA</name>
<accession>A0A392T707</accession>
<dbReference type="Proteomes" id="UP000265520">
    <property type="component" value="Unassembled WGS sequence"/>
</dbReference>
<evidence type="ECO:0000313" key="1">
    <source>
        <dbReference type="EMBL" id="MCI56304.1"/>
    </source>
</evidence>
<sequence>MLVKVRIWSLEFVPLKVSDLSPSDITSYV</sequence>
<feature type="non-terminal residue" evidence="1">
    <location>
        <position position="29"/>
    </location>
</feature>
<keyword evidence="2" id="KW-1185">Reference proteome</keyword>
<proteinExistence type="predicted"/>
<comment type="caution">
    <text evidence="1">The sequence shown here is derived from an EMBL/GenBank/DDBJ whole genome shotgun (WGS) entry which is preliminary data.</text>
</comment>
<dbReference type="EMBL" id="LXQA010510218">
    <property type="protein sequence ID" value="MCI56304.1"/>
    <property type="molecule type" value="Genomic_DNA"/>
</dbReference>
<evidence type="ECO:0000313" key="2">
    <source>
        <dbReference type="Proteomes" id="UP000265520"/>
    </source>
</evidence>
<dbReference type="AlphaFoldDB" id="A0A392T707"/>
<organism evidence="1 2">
    <name type="scientific">Trifolium medium</name>
    <dbReference type="NCBI Taxonomy" id="97028"/>
    <lineage>
        <taxon>Eukaryota</taxon>
        <taxon>Viridiplantae</taxon>
        <taxon>Streptophyta</taxon>
        <taxon>Embryophyta</taxon>
        <taxon>Tracheophyta</taxon>
        <taxon>Spermatophyta</taxon>
        <taxon>Magnoliopsida</taxon>
        <taxon>eudicotyledons</taxon>
        <taxon>Gunneridae</taxon>
        <taxon>Pentapetalae</taxon>
        <taxon>rosids</taxon>
        <taxon>fabids</taxon>
        <taxon>Fabales</taxon>
        <taxon>Fabaceae</taxon>
        <taxon>Papilionoideae</taxon>
        <taxon>50 kb inversion clade</taxon>
        <taxon>NPAAA clade</taxon>
        <taxon>Hologalegina</taxon>
        <taxon>IRL clade</taxon>
        <taxon>Trifolieae</taxon>
        <taxon>Trifolium</taxon>
    </lineage>
</organism>